<dbReference type="GO" id="GO:0005886">
    <property type="term" value="C:plasma membrane"/>
    <property type="evidence" value="ECO:0007669"/>
    <property type="project" value="TreeGrafter"/>
</dbReference>
<dbReference type="AlphaFoldDB" id="A0AAD5UWJ3"/>
<keyword evidence="5 6" id="KW-0472">Membrane</keyword>
<dbReference type="Proteomes" id="UP001212997">
    <property type="component" value="Unassembled WGS sequence"/>
</dbReference>
<accession>A0AAD5UWJ3</accession>
<feature type="transmembrane region" description="Helical" evidence="6">
    <location>
        <begin position="278"/>
        <end position="303"/>
    </location>
</feature>
<feature type="transmembrane region" description="Helical" evidence="6">
    <location>
        <begin position="154"/>
        <end position="182"/>
    </location>
</feature>
<dbReference type="SUPFAM" id="SSF103473">
    <property type="entry name" value="MFS general substrate transporter"/>
    <property type="match status" value="1"/>
</dbReference>
<feature type="transmembrane region" description="Helical" evidence="6">
    <location>
        <begin position="188"/>
        <end position="209"/>
    </location>
</feature>
<evidence type="ECO:0000259" key="7">
    <source>
        <dbReference type="PROSITE" id="PS50850"/>
    </source>
</evidence>
<evidence type="ECO:0000256" key="3">
    <source>
        <dbReference type="ARBA" id="ARBA00022692"/>
    </source>
</evidence>
<dbReference type="PANTHER" id="PTHR23508:SF10">
    <property type="entry name" value="CARBOXYLIC ACID TRANSPORTER PROTEIN HOMOLOG"/>
    <property type="match status" value="1"/>
</dbReference>
<dbReference type="Pfam" id="PF07690">
    <property type="entry name" value="MFS_1"/>
    <property type="match status" value="1"/>
</dbReference>
<dbReference type="GO" id="GO:0046943">
    <property type="term" value="F:carboxylic acid transmembrane transporter activity"/>
    <property type="evidence" value="ECO:0007669"/>
    <property type="project" value="TreeGrafter"/>
</dbReference>
<sequence>MSDSPVAKRGLSRVSLIFACGTALFSDGYANGVIGSVLKRVYGAENVSKHNYSTTLSSLTFAGTIVGMLTFGYLSDKMGRKFGMMTATGIVALFSGLSAASSGANHSLGGMLAMLSACRFLLGIGVGAEYPCGSVAASEQSEEEGVAKNAQHRWFALATNTMIDFGFVVSSFVPLVCVWIFGEHHLRAAWRLSLGLGVIPALAVLVWRLNMDEPTRYKKDAIVRGRTPYWLIFRRYWLSFTGISIAWFVYDFITYPFGIYSSTVVDNITHNDTTLTVVLGWVVVINLFYMPGTITGAFIVDYLGPKNTMIVGLLSQAVIGFIMSGLYSHLVDNIAAFAVIYGLFLSLGEVGPGNCLGMLAAKTGPTAVRGQFYGLAAAIGKVGAFVGTWGMCSRYVGDSTADIVFPSAFPPMIEAFGGSKTARGNTGPFWVGSGLAIFSALVTFFMIRPLSHDGMLKEDQEFREYLEAHGYDTSQMGLADTETMSSTQSEKDMKVDVDRV</sequence>
<evidence type="ECO:0000256" key="6">
    <source>
        <dbReference type="SAM" id="Phobius"/>
    </source>
</evidence>
<protein>
    <recommendedName>
        <fullName evidence="7">Major facilitator superfamily (MFS) profile domain-containing protein</fullName>
    </recommendedName>
</protein>
<keyword evidence="2" id="KW-0813">Transport</keyword>
<feature type="transmembrane region" description="Helical" evidence="6">
    <location>
        <begin position="372"/>
        <end position="391"/>
    </location>
</feature>
<evidence type="ECO:0000313" key="8">
    <source>
        <dbReference type="EMBL" id="KAJ3478442.1"/>
    </source>
</evidence>
<organism evidence="8 9">
    <name type="scientific">Meripilus lineatus</name>
    <dbReference type="NCBI Taxonomy" id="2056292"/>
    <lineage>
        <taxon>Eukaryota</taxon>
        <taxon>Fungi</taxon>
        <taxon>Dikarya</taxon>
        <taxon>Basidiomycota</taxon>
        <taxon>Agaricomycotina</taxon>
        <taxon>Agaricomycetes</taxon>
        <taxon>Polyporales</taxon>
        <taxon>Meripilaceae</taxon>
        <taxon>Meripilus</taxon>
    </lineage>
</organism>
<dbReference type="InterPro" id="IPR011701">
    <property type="entry name" value="MFS"/>
</dbReference>
<feature type="transmembrane region" description="Helical" evidence="6">
    <location>
        <begin position="236"/>
        <end position="258"/>
    </location>
</feature>
<dbReference type="PANTHER" id="PTHR23508">
    <property type="entry name" value="CARBOXYLIC ACID TRANSPORTER PROTEIN HOMOLOG"/>
    <property type="match status" value="1"/>
</dbReference>
<feature type="transmembrane region" description="Helical" evidence="6">
    <location>
        <begin position="56"/>
        <end position="75"/>
    </location>
</feature>
<dbReference type="InterPro" id="IPR036259">
    <property type="entry name" value="MFS_trans_sf"/>
</dbReference>
<evidence type="ECO:0000313" key="9">
    <source>
        <dbReference type="Proteomes" id="UP001212997"/>
    </source>
</evidence>
<dbReference type="Gene3D" id="1.20.1250.20">
    <property type="entry name" value="MFS general substrate transporter like domains"/>
    <property type="match status" value="1"/>
</dbReference>
<evidence type="ECO:0000256" key="1">
    <source>
        <dbReference type="ARBA" id="ARBA00004141"/>
    </source>
</evidence>
<gene>
    <name evidence="8" type="ORF">NLI96_g9760</name>
</gene>
<name>A0AAD5UWJ3_9APHY</name>
<keyword evidence="4 6" id="KW-1133">Transmembrane helix</keyword>
<reference evidence="8" key="1">
    <citation type="submission" date="2022-07" db="EMBL/GenBank/DDBJ databases">
        <title>Genome Sequence of Physisporinus lineatus.</title>
        <authorList>
            <person name="Buettner E."/>
        </authorList>
    </citation>
    <scope>NUCLEOTIDE SEQUENCE</scope>
    <source>
        <strain evidence="8">VT162</strain>
    </source>
</reference>
<feature type="transmembrane region" description="Helical" evidence="6">
    <location>
        <begin position="334"/>
        <end position="360"/>
    </location>
</feature>
<dbReference type="EMBL" id="JANAWD010000511">
    <property type="protein sequence ID" value="KAJ3478442.1"/>
    <property type="molecule type" value="Genomic_DNA"/>
</dbReference>
<dbReference type="InterPro" id="IPR020846">
    <property type="entry name" value="MFS_dom"/>
</dbReference>
<feature type="transmembrane region" description="Helical" evidence="6">
    <location>
        <begin position="82"/>
        <end position="100"/>
    </location>
</feature>
<dbReference type="PROSITE" id="PS50850">
    <property type="entry name" value="MFS"/>
    <property type="match status" value="1"/>
</dbReference>
<comment type="caution">
    <text evidence="8">The sequence shown here is derived from an EMBL/GenBank/DDBJ whole genome shotgun (WGS) entry which is preliminary data.</text>
</comment>
<feature type="transmembrane region" description="Helical" evidence="6">
    <location>
        <begin position="310"/>
        <end position="328"/>
    </location>
</feature>
<evidence type="ECO:0000256" key="5">
    <source>
        <dbReference type="ARBA" id="ARBA00023136"/>
    </source>
</evidence>
<proteinExistence type="predicted"/>
<comment type="subcellular location">
    <subcellularLocation>
        <location evidence="1">Membrane</location>
        <topology evidence="1">Multi-pass membrane protein</topology>
    </subcellularLocation>
</comment>
<feature type="transmembrane region" description="Helical" evidence="6">
    <location>
        <begin position="429"/>
        <end position="447"/>
    </location>
</feature>
<evidence type="ECO:0000256" key="4">
    <source>
        <dbReference type="ARBA" id="ARBA00022989"/>
    </source>
</evidence>
<keyword evidence="9" id="KW-1185">Reference proteome</keyword>
<evidence type="ECO:0000256" key="2">
    <source>
        <dbReference type="ARBA" id="ARBA00022448"/>
    </source>
</evidence>
<feature type="domain" description="Major facilitator superfamily (MFS) profile" evidence="7">
    <location>
        <begin position="16"/>
        <end position="451"/>
    </location>
</feature>
<keyword evidence="3 6" id="KW-0812">Transmembrane</keyword>
<dbReference type="FunFam" id="1.20.1250.20:FF:000140">
    <property type="entry name" value="Putative MFS phospholipid transporter"/>
    <property type="match status" value="1"/>
</dbReference>